<dbReference type="GO" id="GO:0003951">
    <property type="term" value="F:NAD+ kinase activity"/>
    <property type="evidence" value="ECO:0007669"/>
    <property type="project" value="InterPro"/>
</dbReference>
<evidence type="ECO:0000313" key="2">
    <source>
        <dbReference type="Proteomes" id="UP000308267"/>
    </source>
</evidence>
<dbReference type="OrthoDB" id="185618at2759"/>
<evidence type="ECO:0000313" key="1">
    <source>
        <dbReference type="EMBL" id="TGZ64501.1"/>
    </source>
</evidence>
<dbReference type="SUPFAM" id="SSF111331">
    <property type="entry name" value="NAD kinase/diacylglycerol kinase-like"/>
    <property type="match status" value="1"/>
</dbReference>
<dbReference type="Proteomes" id="UP000308267">
    <property type="component" value="Unassembled WGS sequence"/>
</dbReference>
<proteinExistence type="predicted"/>
<dbReference type="Gene3D" id="2.60.200.30">
    <property type="entry name" value="Probable inorganic polyphosphate/atp-NAD kinase, domain 2"/>
    <property type="match status" value="1"/>
</dbReference>
<accession>A0A4S2LLK9</accession>
<dbReference type="Gene3D" id="3.40.50.10330">
    <property type="entry name" value="Probable inorganic polyphosphate/atp-NAD kinase, domain 1"/>
    <property type="match status" value="1"/>
</dbReference>
<dbReference type="InterPro" id="IPR017438">
    <property type="entry name" value="ATP-NAD_kinase_N"/>
</dbReference>
<dbReference type="GO" id="GO:0005739">
    <property type="term" value="C:mitochondrion"/>
    <property type="evidence" value="ECO:0007669"/>
    <property type="project" value="TreeGrafter"/>
</dbReference>
<comment type="caution">
    <text evidence="1">The sequence shown here is derived from an EMBL/GenBank/DDBJ whole genome shotgun (WGS) entry which is preliminary data.</text>
</comment>
<dbReference type="STRING" id="147828.A0A4S2LLK9"/>
<dbReference type="InterPro" id="IPR017437">
    <property type="entry name" value="ATP-NAD_kinase_PpnK-typ_C"/>
</dbReference>
<dbReference type="EMBL" id="SJOL01006711">
    <property type="protein sequence ID" value="TGZ64501.1"/>
    <property type="molecule type" value="Genomic_DNA"/>
</dbReference>
<gene>
    <name evidence="1" type="ORF">CRM22_006340</name>
</gene>
<dbReference type="InterPro" id="IPR016064">
    <property type="entry name" value="NAD/diacylglycerol_kinase_sf"/>
</dbReference>
<dbReference type="AlphaFoldDB" id="A0A4S2LLK9"/>
<dbReference type="PANTHER" id="PTHR13158:SF5">
    <property type="entry name" value="NAD KINASE 2, MITOCHONDRIAL"/>
    <property type="match status" value="1"/>
</dbReference>
<dbReference type="PANTHER" id="PTHR13158">
    <property type="match status" value="1"/>
</dbReference>
<keyword evidence="2" id="KW-1185">Reference proteome</keyword>
<protein>
    <submittedName>
        <fullName evidence="1">Uncharacterized protein</fullName>
    </submittedName>
</protein>
<dbReference type="GO" id="GO:0019674">
    <property type="term" value="P:NAD+ metabolic process"/>
    <property type="evidence" value="ECO:0007669"/>
    <property type="project" value="InterPro"/>
</dbReference>
<name>A0A4S2LLK9_OPIFE</name>
<sequence length="444" mass="50443">MFISTLNLKPKNVLLLGKVTKYELERSFEQHTDEKNIHDALLRKGVDADWLLARHKIHSEKLSEFQQILRLKGLNVRVADRNSYTAEAIAWADVIFTAGGDGTFLMGASKIMDRRKLLVGLNTDPDFSVGYLCLPKSCTRNLSETLDLILSGNFDCIWRNRLRVSLLHHINQNLRFRLLDKRKWVVQEWTSEKLGCPPEHILPSAIEREYPLVPQYARTTMVRTSLPLLALNEVFVGESVSARVSKYELAVDGVNLLRRKSSGMVVVTGTGSTSWYLQGTALSPHTVAEVLKVAKAVYVERDGERAEYRRHHGSTQSLSVLNRLVEQTNTQNDHLDDSVVREITERYNARLPFDSEDKRMAYVVFEPMSDGPVVTKHQPWIWRQGTDMEPSRGYATNLQVRSLMLDAHLVFDGARAFSFPYGSVAEFSIDPSDALCCVRLRNHS</sequence>
<reference evidence="1 2" key="1">
    <citation type="journal article" date="2019" name="BMC Genomics">
        <title>New insights from Opisthorchis felineus genome: update on genomics of the epidemiologically important liver flukes.</title>
        <authorList>
            <person name="Ershov N.I."/>
            <person name="Mordvinov V.A."/>
            <person name="Prokhortchouk E.B."/>
            <person name="Pakharukova M.Y."/>
            <person name="Gunbin K.V."/>
            <person name="Ustyantsev K."/>
            <person name="Genaev M.A."/>
            <person name="Blinov A.G."/>
            <person name="Mazur A."/>
            <person name="Boulygina E."/>
            <person name="Tsygankova S."/>
            <person name="Khrameeva E."/>
            <person name="Chekanov N."/>
            <person name="Fan G."/>
            <person name="Xiao A."/>
            <person name="Zhang H."/>
            <person name="Xu X."/>
            <person name="Yang H."/>
            <person name="Solovyev V."/>
            <person name="Lee S.M."/>
            <person name="Liu X."/>
            <person name="Afonnikov D.A."/>
            <person name="Skryabin K.G."/>
        </authorList>
    </citation>
    <scope>NUCLEOTIDE SEQUENCE [LARGE SCALE GENOMIC DNA]</scope>
    <source>
        <strain evidence="1">AK-0245</strain>
        <tissue evidence="1">Whole organism</tissue>
    </source>
</reference>
<organism evidence="1 2">
    <name type="scientific">Opisthorchis felineus</name>
    <dbReference type="NCBI Taxonomy" id="147828"/>
    <lineage>
        <taxon>Eukaryota</taxon>
        <taxon>Metazoa</taxon>
        <taxon>Spiralia</taxon>
        <taxon>Lophotrochozoa</taxon>
        <taxon>Platyhelminthes</taxon>
        <taxon>Trematoda</taxon>
        <taxon>Digenea</taxon>
        <taxon>Opisthorchiida</taxon>
        <taxon>Opisthorchiata</taxon>
        <taxon>Opisthorchiidae</taxon>
        <taxon>Opisthorchis</taxon>
    </lineage>
</organism>